<reference evidence="2 3" key="1">
    <citation type="submission" date="2021-01" db="EMBL/GenBank/DDBJ databases">
        <title>Whole genome shotgun sequence of Catellatospora coxensis NBRC 107359.</title>
        <authorList>
            <person name="Komaki H."/>
            <person name="Tamura T."/>
        </authorList>
    </citation>
    <scope>NUCLEOTIDE SEQUENCE [LARGE SCALE GENOMIC DNA]</scope>
    <source>
        <strain evidence="2 3">NBRC 107359</strain>
    </source>
</reference>
<sequence>MVSSDAVPGGRDDDRVVEFDDESPVLPEQTRDDTDRGWGERSWSNDDRLRDERPPHWD</sequence>
<evidence type="ECO:0000256" key="1">
    <source>
        <dbReference type="SAM" id="MobiDB-lite"/>
    </source>
</evidence>
<organism evidence="2 3">
    <name type="scientific">Catellatospora coxensis</name>
    <dbReference type="NCBI Taxonomy" id="310354"/>
    <lineage>
        <taxon>Bacteria</taxon>
        <taxon>Bacillati</taxon>
        <taxon>Actinomycetota</taxon>
        <taxon>Actinomycetes</taxon>
        <taxon>Micromonosporales</taxon>
        <taxon>Micromonosporaceae</taxon>
        <taxon>Catellatospora</taxon>
    </lineage>
</organism>
<evidence type="ECO:0000313" key="2">
    <source>
        <dbReference type="EMBL" id="GIG10735.1"/>
    </source>
</evidence>
<proteinExistence type="predicted"/>
<accession>A0A8J3L9Y0</accession>
<keyword evidence="3" id="KW-1185">Reference proteome</keyword>
<feature type="region of interest" description="Disordered" evidence="1">
    <location>
        <begin position="1"/>
        <end position="58"/>
    </location>
</feature>
<dbReference type="EMBL" id="BONI01000098">
    <property type="protein sequence ID" value="GIG10735.1"/>
    <property type="molecule type" value="Genomic_DNA"/>
</dbReference>
<comment type="caution">
    <text evidence="2">The sequence shown here is derived from an EMBL/GenBank/DDBJ whole genome shotgun (WGS) entry which is preliminary data.</text>
</comment>
<gene>
    <name evidence="2" type="ORF">Cco03nite_74350</name>
</gene>
<feature type="compositionally biased region" description="Basic and acidic residues" evidence="1">
    <location>
        <begin position="29"/>
        <end position="58"/>
    </location>
</feature>
<dbReference type="Proteomes" id="UP000630887">
    <property type="component" value="Unassembled WGS sequence"/>
</dbReference>
<dbReference type="AlphaFoldDB" id="A0A8J3L9Y0"/>
<protein>
    <submittedName>
        <fullName evidence="2">Uncharacterized protein</fullName>
    </submittedName>
</protein>
<evidence type="ECO:0000313" key="3">
    <source>
        <dbReference type="Proteomes" id="UP000630887"/>
    </source>
</evidence>
<name>A0A8J3L9Y0_9ACTN</name>